<dbReference type="InterPro" id="IPR052732">
    <property type="entry name" value="Cell-binding_unc_protein"/>
</dbReference>
<dbReference type="Pfam" id="PF13671">
    <property type="entry name" value="AAA_33"/>
    <property type="match status" value="1"/>
</dbReference>
<dbReference type="Proteomes" id="UP000283805">
    <property type="component" value="Unassembled WGS sequence"/>
</dbReference>
<reference evidence="1 2" key="1">
    <citation type="submission" date="2018-09" db="EMBL/GenBank/DDBJ databases">
        <title>Genomic Encyclopedia of Archaeal and Bacterial Type Strains, Phase II (KMG-II): from individual species to whole genera.</title>
        <authorList>
            <person name="Goeker M."/>
        </authorList>
    </citation>
    <scope>NUCLEOTIDE SEQUENCE [LARGE SCALE GENOMIC DNA]</scope>
    <source>
        <strain evidence="1 2">DSM 13151</strain>
    </source>
</reference>
<dbReference type="OrthoDB" id="28808at2157"/>
<dbReference type="PANTHER" id="PTHR43883:SF1">
    <property type="entry name" value="GLUCONOKINASE"/>
    <property type="match status" value="1"/>
</dbReference>
<comment type="caution">
    <text evidence="1">The sequence shown here is derived from an EMBL/GenBank/DDBJ whole genome shotgun (WGS) entry which is preliminary data.</text>
</comment>
<dbReference type="AlphaFoldDB" id="A0A3R7DYL1"/>
<dbReference type="PANTHER" id="PTHR43883">
    <property type="entry name" value="SLR0207 PROTEIN"/>
    <property type="match status" value="1"/>
</dbReference>
<gene>
    <name evidence="1" type="ORF">ATJ93_3648</name>
</gene>
<protein>
    <recommendedName>
        <fullName evidence="3">Kinase</fullName>
    </recommendedName>
</protein>
<organism evidence="1 2">
    <name type="scientific">Halopiger aswanensis</name>
    <dbReference type="NCBI Taxonomy" id="148449"/>
    <lineage>
        <taxon>Archaea</taxon>
        <taxon>Methanobacteriati</taxon>
        <taxon>Methanobacteriota</taxon>
        <taxon>Stenosarchaea group</taxon>
        <taxon>Halobacteria</taxon>
        <taxon>Halobacteriales</taxon>
        <taxon>Natrialbaceae</taxon>
        <taxon>Halopiger</taxon>
    </lineage>
</organism>
<dbReference type="RefSeq" id="WP_120245981.1">
    <property type="nucleotide sequence ID" value="NZ_RAPO01000003.1"/>
</dbReference>
<dbReference type="EMBL" id="RAPO01000003">
    <property type="protein sequence ID" value="RKD94013.1"/>
    <property type="molecule type" value="Genomic_DNA"/>
</dbReference>
<proteinExistence type="predicted"/>
<dbReference type="Gene3D" id="3.40.50.300">
    <property type="entry name" value="P-loop containing nucleotide triphosphate hydrolases"/>
    <property type="match status" value="1"/>
</dbReference>
<keyword evidence="2" id="KW-1185">Reference proteome</keyword>
<dbReference type="SUPFAM" id="SSF52540">
    <property type="entry name" value="P-loop containing nucleoside triphosphate hydrolases"/>
    <property type="match status" value="1"/>
</dbReference>
<accession>A0A3R7DYL1</accession>
<evidence type="ECO:0008006" key="3">
    <source>
        <dbReference type="Google" id="ProtNLM"/>
    </source>
</evidence>
<evidence type="ECO:0000313" key="1">
    <source>
        <dbReference type="EMBL" id="RKD94013.1"/>
    </source>
</evidence>
<dbReference type="InterPro" id="IPR027417">
    <property type="entry name" value="P-loop_NTPase"/>
</dbReference>
<evidence type="ECO:0000313" key="2">
    <source>
        <dbReference type="Proteomes" id="UP000283805"/>
    </source>
</evidence>
<name>A0A3R7DYL1_9EURY</name>
<sequence>MSRPSLIVYCGLPGVGKSAAAAYTADELPARRFRSDEIRKELFPEPEYTAAETAATYDELLERGREALASGSNVVLDATFRSTEYRDRAAALAAEVDAADGVAFVRVTCETDVVTERLDQRTTAESVSDAGLREYRLVSESFEPLERDHVVVDNSGPLEETYRQIDRSVLDR</sequence>